<evidence type="ECO:0000256" key="2">
    <source>
        <dbReference type="SAM" id="Phobius"/>
    </source>
</evidence>
<keyword evidence="2" id="KW-1133">Transmembrane helix</keyword>
<keyword evidence="2" id="KW-0472">Membrane</keyword>
<comment type="caution">
    <text evidence="3">The sequence shown here is derived from an EMBL/GenBank/DDBJ whole genome shotgun (WGS) entry which is preliminary data.</text>
</comment>
<accession>A0A3S5B1M8</accession>
<feature type="region of interest" description="Disordered" evidence="1">
    <location>
        <begin position="193"/>
        <end position="236"/>
    </location>
</feature>
<feature type="transmembrane region" description="Helical" evidence="2">
    <location>
        <begin position="6"/>
        <end position="33"/>
    </location>
</feature>
<reference evidence="3" key="1">
    <citation type="submission" date="2018-11" db="EMBL/GenBank/DDBJ databases">
        <authorList>
            <consortium name="Pathogen Informatics"/>
        </authorList>
    </citation>
    <scope>NUCLEOTIDE SEQUENCE</scope>
</reference>
<protein>
    <submittedName>
        <fullName evidence="3">Uncharacterized protein</fullName>
    </submittedName>
</protein>
<proteinExistence type="predicted"/>
<dbReference type="Proteomes" id="UP000784294">
    <property type="component" value="Unassembled WGS sequence"/>
</dbReference>
<keyword evidence="4" id="KW-1185">Reference proteome</keyword>
<feature type="compositionally biased region" description="Polar residues" evidence="1">
    <location>
        <begin position="227"/>
        <end position="236"/>
    </location>
</feature>
<dbReference type="EMBL" id="CAAALY010256127">
    <property type="protein sequence ID" value="VEL37848.1"/>
    <property type="molecule type" value="Genomic_DNA"/>
</dbReference>
<evidence type="ECO:0000313" key="3">
    <source>
        <dbReference type="EMBL" id="VEL37848.1"/>
    </source>
</evidence>
<name>A0A3S5B1M8_9PLAT</name>
<organism evidence="3 4">
    <name type="scientific">Protopolystoma xenopodis</name>
    <dbReference type="NCBI Taxonomy" id="117903"/>
    <lineage>
        <taxon>Eukaryota</taxon>
        <taxon>Metazoa</taxon>
        <taxon>Spiralia</taxon>
        <taxon>Lophotrochozoa</taxon>
        <taxon>Platyhelminthes</taxon>
        <taxon>Monogenea</taxon>
        <taxon>Polyopisthocotylea</taxon>
        <taxon>Polystomatidea</taxon>
        <taxon>Polystomatidae</taxon>
        <taxon>Protopolystoma</taxon>
    </lineage>
</organism>
<dbReference type="AlphaFoldDB" id="A0A3S5B1M8"/>
<evidence type="ECO:0000313" key="4">
    <source>
        <dbReference type="Proteomes" id="UP000784294"/>
    </source>
</evidence>
<keyword evidence="2" id="KW-0812">Transmembrane</keyword>
<gene>
    <name evidence="3" type="ORF">PXEA_LOCUS31288</name>
</gene>
<sequence>MLDMPSYTLGILILVLSLLIIFMAGFCACLSLCRRRQVNFLMTPIHKAQTTTNPGASGMGSASFGGGQASRFTARHWLRGSAQRDGFLPLTQSDDDDDVYERGLEQGSEELNQKVCKDNSAEKKRLGQFYQRLLRGPDNGFVYSFSQKNKPSCRREDEVIILGNSSSDRQPTRNHINIDFVQKEEEEDEVYAANNSPGAYTSYRRLQPPNLNVPTLRAPEARRQFHPSLSSPAPQA</sequence>
<evidence type="ECO:0000256" key="1">
    <source>
        <dbReference type="SAM" id="MobiDB-lite"/>
    </source>
</evidence>